<dbReference type="EMBL" id="BMAV01025555">
    <property type="protein sequence ID" value="GFS42486.1"/>
    <property type="molecule type" value="Genomic_DNA"/>
</dbReference>
<dbReference type="OrthoDB" id="6434220at2759"/>
<evidence type="ECO:0000313" key="4">
    <source>
        <dbReference type="Proteomes" id="UP000886998"/>
    </source>
</evidence>
<reference evidence="3" key="1">
    <citation type="submission" date="2020-08" db="EMBL/GenBank/DDBJ databases">
        <title>Multicomponent nature underlies the extraordinary mechanical properties of spider dragline silk.</title>
        <authorList>
            <person name="Kono N."/>
            <person name="Nakamura H."/>
            <person name="Mori M."/>
            <person name="Yoshida Y."/>
            <person name="Ohtoshi R."/>
            <person name="Malay A.D."/>
            <person name="Moran D.A.P."/>
            <person name="Tomita M."/>
            <person name="Numata K."/>
            <person name="Arakawa K."/>
        </authorList>
    </citation>
    <scope>NUCLEOTIDE SEQUENCE</scope>
</reference>
<feature type="region of interest" description="Disordered" evidence="1">
    <location>
        <begin position="141"/>
        <end position="161"/>
    </location>
</feature>
<dbReference type="AlphaFoldDB" id="A0A8X6IF14"/>
<keyword evidence="3" id="KW-0547">Nucleotide-binding</keyword>
<sequence length="161" mass="19135">MLNNDEVFGGKVEDYWWQIEFQNRGSPHLHMVVWINDHPLLDTPEGLQSANDPENYYYSLLLQYVAYHSEDELLDCFNSAQEAFQAREELLREQCDMMEIYKEQDRQLEMALNRACAFELLNQEPEPLDHDDIVEIPEENQMNENQFERASNECRTKGDIR</sequence>
<proteinExistence type="predicted"/>
<evidence type="ECO:0000313" key="3">
    <source>
        <dbReference type="EMBL" id="GFS42486.1"/>
    </source>
</evidence>
<keyword evidence="3" id="KW-0378">Hydrolase</keyword>
<keyword evidence="3" id="KW-0067">ATP-binding</keyword>
<protein>
    <submittedName>
        <fullName evidence="3">ATP-dependent DNA helicase</fullName>
    </submittedName>
</protein>
<dbReference type="InterPro" id="IPR025476">
    <property type="entry name" value="Helitron_helicase-like"/>
</dbReference>
<keyword evidence="4" id="KW-1185">Reference proteome</keyword>
<organism evidence="3 4">
    <name type="scientific">Trichonephila inaurata madagascariensis</name>
    <dbReference type="NCBI Taxonomy" id="2747483"/>
    <lineage>
        <taxon>Eukaryota</taxon>
        <taxon>Metazoa</taxon>
        <taxon>Ecdysozoa</taxon>
        <taxon>Arthropoda</taxon>
        <taxon>Chelicerata</taxon>
        <taxon>Arachnida</taxon>
        <taxon>Araneae</taxon>
        <taxon>Araneomorphae</taxon>
        <taxon>Entelegynae</taxon>
        <taxon>Araneoidea</taxon>
        <taxon>Nephilidae</taxon>
        <taxon>Trichonephila</taxon>
        <taxon>Trichonephila inaurata</taxon>
    </lineage>
</organism>
<feature type="domain" description="Helitron helicase-like" evidence="2">
    <location>
        <begin position="5"/>
        <end position="33"/>
    </location>
</feature>
<dbReference type="Pfam" id="PF14214">
    <property type="entry name" value="Helitron_like_N"/>
    <property type="match status" value="1"/>
</dbReference>
<evidence type="ECO:0000256" key="1">
    <source>
        <dbReference type="SAM" id="MobiDB-lite"/>
    </source>
</evidence>
<name>A0A8X6IF14_9ARAC</name>
<gene>
    <name evidence="3" type="primary">AVEN_184278_1</name>
    <name evidence="3" type="ORF">TNIN_464331</name>
</gene>
<dbReference type="GO" id="GO:0004386">
    <property type="term" value="F:helicase activity"/>
    <property type="evidence" value="ECO:0007669"/>
    <property type="project" value="UniProtKB-KW"/>
</dbReference>
<comment type="caution">
    <text evidence="3">The sequence shown here is derived from an EMBL/GenBank/DDBJ whole genome shotgun (WGS) entry which is preliminary data.</text>
</comment>
<keyword evidence="3" id="KW-0347">Helicase</keyword>
<accession>A0A8X6IF14</accession>
<evidence type="ECO:0000259" key="2">
    <source>
        <dbReference type="Pfam" id="PF14214"/>
    </source>
</evidence>
<dbReference type="Proteomes" id="UP000886998">
    <property type="component" value="Unassembled WGS sequence"/>
</dbReference>
<feature type="compositionally biased region" description="Basic and acidic residues" evidence="1">
    <location>
        <begin position="146"/>
        <end position="161"/>
    </location>
</feature>